<evidence type="ECO:0000313" key="3">
    <source>
        <dbReference type="EMBL" id="KAF5762191.1"/>
    </source>
</evidence>
<dbReference type="EMBL" id="MNCJ02000331">
    <property type="protein sequence ID" value="KAF5762191.1"/>
    <property type="molecule type" value="Genomic_DNA"/>
</dbReference>
<evidence type="ECO:0000313" key="5">
    <source>
        <dbReference type="Proteomes" id="UP000215914"/>
    </source>
</evidence>
<gene>
    <name evidence="4" type="ORF">HannXRQ_Chr16g0528971</name>
    <name evidence="3" type="ORF">HanXRQr2_Chr16g0773891</name>
</gene>
<dbReference type="InterPro" id="IPR017896">
    <property type="entry name" value="4Fe4S_Fe-S-bd"/>
</dbReference>
<dbReference type="PROSITE" id="PS51379">
    <property type="entry name" value="4FE4S_FER_2"/>
    <property type="match status" value="1"/>
</dbReference>
<keyword evidence="5" id="KW-1185">Reference proteome</keyword>
<keyword evidence="1" id="KW-0812">Transmembrane</keyword>
<protein>
    <submittedName>
        <fullName evidence="3 4">4Fe-4S ferredoxin-type, iron-sulfur binding domain-containing protein</fullName>
    </submittedName>
</protein>
<reference evidence="3 5" key="1">
    <citation type="journal article" date="2017" name="Nature">
        <title>The sunflower genome provides insights into oil metabolism, flowering and Asterid evolution.</title>
        <authorList>
            <person name="Badouin H."/>
            <person name="Gouzy J."/>
            <person name="Grassa C.J."/>
            <person name="Murat F."/>
            <person name="Staton S.E."/>
            <person name="Cottret L."/>
            <person name="Lelandais-Briere C."/>
            <person name="Owens G.L."/>
            <person name="Carrere S."/>
            <person name="Mayjonade B."/>
            <person name="Legrand L."/>
            <person name="Gill N."/>
            <person name="Kane N.C."/>
            <person name="Bowers J.E."/>
            <person name="Hubner S."/>
            <person name="Bellec A."/>
            <person name="Berard A."/>
            <person name="Berges H."/>
            <person name="Blanchet N."/>
            <person name="Boniface M.C."/>
            <person name="Brunel D."/>
            <person name="Catrice O."/>
            <person name="Chaidir N."/>
            <person name="Claudel C."/>
            <person name="Donnadieu C."/>
            <person name="Faraut T."/>
            <person name="Fievet G."/>
            <person name="Helmstetter N."/>
            <person name="King M."/>
            <person name="Knapp S.J."/>
            <person name="Lai Z."/>
            <person name="Le Paslier M.C."/>
            <person name="Lippi Y."/>
            <person name="Lorenzon L."/>
            <person name="Mandel J.R."/>
            <person name="Marage G."/>
            <person name="Marchand G."/>
            <person name="Marquand E."/>
            <person name="Bret-Mestries E."/>
            <person name="Morien E."/>
            <person name="Nambeesan S."/>
            <person name="Nguyen T."/>
            <person name="Pegot-Espagnet P."/>
            <person name="Pouilly N."/>
            <person name="Raftis F."/>
            <person name="Sallet E."/>
            <person name="Schiex T."/>
            <person name="Thomas J."/>
            <person name="Vandecasteele C."/>
            <person name="Vares D."/>
            <person name="Vear F."/>
            <person name="Vautrin S."/>
            <person name="Crespi M."/>
            <person name="Mangin B."/>
            <person name="Burke J.M."/>
            <person name="Salse J."/>
            <person name="Munos S."/>
            <person name="Vincourt P."/>
            <person name="Rieseberg L.H."/>
            <person name="Langlade N.B."/>
        </authorList>
    </citation>
    <scope>NUCLEOTIDE SEQUENCE [LARGE SCALE GENOMIC DNA]</scope>
    <source>
        <strain evidence="5">cv. SF193</strain>
        <tissue evidence="3">Leaves</tissue>
    </source>
</reference>
<dbReference type="EMBL" id="CM007905">
    <property type="protein sequence ID" value="OTF93078.1"/>
    <property type="molecule type" value="Genomic_DNA"/>
</dbReference>
<organism evidence="4 5">
    <name type="scientific">Helianthus annuus</name>
    <name type="common">Common sunflower</name>
    <dbReference type="NCBI Taxonomy" id="4232"/>
    <lineage>
        <taxon>Eukaryota</taxon>
        <taxon>Viridiplantae</taxon>
        <taxon>Streptophyta</taxon>
        <taxon>Embryophyta</taxon>
        <taxon>Tracheophyta</taxon>
        <taxon>Spermatophyta</taxon>
        <taxon>Magnoliopsida</taxon>
        <taxon>eudicotyledons</taxon>
        <taxon>Gunneridae</taxon>
        <taxon>Pentapetalae</taxon>
        <taxon>asterids</taxon>
        <taxon>campanulids</taxon>
        <taxon>Asterales</taxon>
        <taxon>Asteraceae</taxon>
        <taxon>Asteroideae</taxon>
        <taxon>Heliantheae alliance</taxon>
        <taxon>Heliantheae</taxon>
        <taxon>Helianthus</taxon>
    </lineage>
</organism>
<dbReference type="InParanoid" id="A0A251S335"/>
<sequence length="78" mass="8804">MCVKKCAIFQLYYIILYFATFCFITTCTSSLVDVSCCKGCTHCLNSCTSFVVTFSPTCNSCREGHKRKEYADREKVGV</sequence>
<dbReference type="Gramene" id="mRNA:HanXRQr2_Chr16g0773891">
    <property type="protein sequence ID" value="CDS:HanXRQr2_Chr16g0773891.1"/>
    <property type="gene ID" value="HanXRQr2_Chr16g0773891"/>
</dbReference>
<feature type="transmembrane region" description="Helical" evidence="1">
    <location>
        <begin position="12"/>
        <end position="32"/>
    </location>
</feature>
<evidence type="ECO:0000313" key="4">
    <source>
        <dbReference type="EMBL" id="OTF93078.1"/>
    </source>
</evidence>
<reference evidence="4" key="2">
    <citation type="submission" date="2017-02" db="EMBL/GenBank/DDBJ databases">
        <title>Sunflower complete genome.</title>
        <authorList>
            <person name="Langlade N."/>
            <person name="Munos S."/>
        </authorList>
    </citation>
    <scope>NUCLEOTIDE SEQUENCE [LARGE SCALE GENOMIC DNA]</scope>
    <source>
        <tissue evidence="4">Leaves</tissue>
    </source>
</reference>
<reference evidence="3" key="3">
    <citation type="submission" date="2020-06" db="EMBL/GenBank/DDBJ databases">
        <title>Helianthus annuus Genome sequencing and assembly Release 2.</title>
        <authorList>
            <person name="Gouzy J."/>
            <person name="Langlade N."/>
            <person name="Munos S."/>
        </authorList>
    </citation>
    <scope>NUCLEOTIDE SEQUENCE</scope>
    <source>
        <tissue evidence="3">Leaves</tissue>
    </source>
</reference>
<accession>A0A251S335</accession>
<name>A0A251S335_HELAN</name>
<keyword evidence="1" id="KW-1133">Transmembrane helix</keyword>
<evidence type="ECO:0000256" key="1">
    <source>
        <dbReference type="SAM" id="Phobius"/>
    </source>
</evidence>
<dbReference type="AlphaFoldDB" id="A0A251S335"/>
<evidence type="ECO:0000259" key="2">
    <source>
        <dbReference type="PROSITE" id="PS51379"/>
    </source>
</evidence>
<dbReference type="Proteomes" id="UP000215914">
    <property type="component" value="Chromosome 16"/>
</dbReference>
<keyword evidence="1" id="KW-0472">Membrane</keyword>
<proteinExistence type="predicted"/>
<feature type="domain" description="4Fe-4S ferredoxin-type" evidence="2">
    <location>
        <begin position="28"/>
        <end position="57"/>
    </location>
</feature>